<dbReference type="Proteomes" id="UP000263993">
    <property type="component" value="Unassembled WGS sequence"/>
</dbReference>
<evidence type="ECO:0000313" key="1">
    <source>
        <dbReference type="EMBL" id="RDV02071.1"/>
    </source>
</evidence>
<keyword evidence="2" id="KW-1185">Reference proteome</keyword>
<comment type="caution">
    <text evidence="1">The sequence shown here is derived from an EMBL/GenBank/DDBJ whole genome shotgun (WGS) entry which is preliminary data.</text>
</comment>
<dbReference type="EMBL" id="QRGO01000002">
    <property type="protein sequence ID" value="RDV02071.1"/>
    <property type="molecule type" value="Genomic_DNA"/>
</dbReference>
<accession>A0A371B3M9</accession>
<name>A0A371B3M9_9BRAD</name>
<sequence>MKDFWISCGHHLLDREPGNGLLLTDDFLKVYLARPELIPPPEACVVEKTLYNALLADPRLPVSASDIAAIADADASENWQVLIAFRDLLLRHRTLEGAYAELMRKGPGKTPLLFVNQLVHVIMRNALEGVEDPQVIRAAELFFRTQRVTLHDGALLAADEEVIGGINPAPQSPLVSMLGIPADAHIHVLNEETASGYWDRSDQFDMAIDLTTGRSGLVALAEAMRRWIAHVLGVEVTIEPLSELREVNLAWYVGLDAEATKIGDMMWNGEAIDEATMSRVVGLFALTFRDPSIVLDKVKGEPVYLILAMSPEKIIRMKPQNLATGLPIRHLEVVG</sequence>
<dbReference type="OrthoDB" id="7062302at2"/>
<organism evidence="1 2">
    <name type="scientific">Undibacter mobilis</name>
    <dbReference type="NCBI Taxonomy" id="2292256"/>
    <lineage>
        <taxon>Bacteria</taxon>
        <taxon>Pseudomonadati</taxon>
        <taxon>Pseudomonadota</taxon>
        <taxon>Alphaproteobacteria</taxon>
        <taxon>Hyphomicrobiales</taxon>
        <taxon>Nitrobacteraceae</taxon>
        <taxon>Undibacter</taxon>
    </lineage>
</organism>
<dbReference type="RefSeq" id="WP_115518192.1">
    <property type="nucleotide sequence ID" value="NZ_QRGO01000002.1"/>
</dbReference>
<dbReference type="AlphaFoldDB" id="A0A371B3M9"/>
<dbReference type="InterPro" id="IPR045932">
    <property type="entry name" value="DUF6352"/>
</dbReference>
<evidence type="ECO:0000313" key="2">
    <source>
        <dbReference type="Proteomes" id="UP000263993"/>
    </source>
</evidence>
<reference evidence="2" key="1">
    <citation type="submission" date="2018-08" db="EMBL/GenBank/DDBJ databases">
        <authorList>
            <person name="Kim S.-J."/>
            <person name="Jung G.-Y."/>
        </authorList>
    </citation>
    <scope>NUCLEOTIDE SEQUENCE [LARGE SCALE GENOMIC DNA]</scope>
    <source>
        <strain evidence="2">GY_H</strain>
    </source>
</reference>
<protein>
    <submittedName>
        <fullName evidence="1">Uncharacterized protein</fullName>
    </submittedName>
</protein>
<dbReference type="Pfam" id="PF19879">
    <property type="entry name" value="DUF6352"/>
    <property type="match status" value="1"/>
</dbReference>
<proteinExistence type="predicted"/>
<gene>
    <name evidence="1" type="ORF">DXH78_15835</name>
</gene>